<dbReference type="Pfam" id="PF03704">
    <property type="entry name" value="BTAD"/>
    <property type="match status" value="1"/>
</dbReference>
<dbReference type="Pfam" id="PF00931">
    <property type="entry name" value="NB-ARC"/>
    <property type="match status" value="1"/>
</dbReference>
<dbReference type="PANTHER" id="PTHR35807:SF1">
    <property type="entry name" value="TRANSCRIPTIONAL REGULATOR REDD"/>
    <property type="match status" value="1"/>
</dbReference>
<dbReference type="SUPFAM" id="SSF52540">
    <property type="entry name" value="P-loop containing nucleoside triphosphate hydrolases"/>
    <property type="match status" value="1"/>
</dbReference>
<dbReference type="InterPro" id="IPR036322">
    <property type="entry name" value="WD40_repeat_dom_sf"/>
</dbReference>
<gene>
    <name evidence="4" type="ORF">KME07_05555</name>
</gene>
<dbReference type="EMBL" id="JAHHHV010000024">
    <property type="protein sequence ID" value="MBW4464890.1"/>
    <property type="molecule type" value="Genomic_DNA"/>
</dbReference>
<dbReference type="PRINTS" id="PR00364">
    <property type="entry name" value="DISEASERSIST"/>
</dbReference>
<comment type="caution">
    <text evidence="4">The sequence shown here is derived from an EMBL/GenBank/DDBJ whole genome shotgun (WGS) entry which is preliminary data.</text>
</comment>
<dbReference type="Proteomes" id="UP000707356">
    <property type="component" value="Unassembled WGS sequence"/>
</dbReference>
<evidence type="ECO:0000313" key="5">
    <source>
        <dbReference type="Proteomes" id="UP000707356"/>
    </source>
</evidence>
<dbReference type="SUPFAM" id="SSF50978">
    <property type="entry name" value="WD40 repeat-like"/>
    <property type="match status" value="1"/>
</dbReference>
<dbReference type="InterPro" id="IPR011990">
    <property type="entry name" value="TPR-like_helical_dom_sf"/>
</dbReference>
<organism evidence="4 5">
    <name type="scientific">Pegethrix bostrychoides GSE-TBD4-15B</name>
    <dbReference type="NCBI Taxonomy" id="2839662"/>
    <lineage>
        <taxon>Bacteria</taxon>
        <taxon>Bacillati</taxon>
        <taxon>Cyanobacteriota</taxon>
        <taxon>Cyanophyceae</taxon>
        <taxon>Oculatellales</taxon>
        <taxon>Oculatellaceae</taxon>
        <taxon>Pegethrix</taxon>
    </lineage>
</organism>
<dbReference type="SMART" id="SM01043">
    <property type="entry name" value="BTAD"/>
    <property type="match status" value="1"/>
</dbReference>
<evidence type="ECO:0000256" key="1">
    <source>
        <dbReference type="ARBA" id="ARBA00023015"/>
    </source>
</evidence>
<dbReference type="SUPFAM" id="SSF48452">
    <property type="entry name" value="TPR-like"/>
    <property type="match status" value="1"/>
</dbReference>
<evidence type="ECO:0000256" key="2">
    <source>
        <dbReference type="ARBA" id="ARBA00023163"/>
    </source>
</evidence>
<dbReference type="GO" id="GO:0043531">
    <property type="term" value="F:ADP binding"/>
    <property type="evidence" value="ECO:0007669"/>
    <property type="project" value="InterPro"/>
</dbReference>
<keyword evidence="1" id="KW-0805">Transcription regulation</keyword>
<dbReference type="GO" id="GO:0006355">
    <property type="term" value="P:regulation of DNA-templated transcription"/>
    <property type="evidence" value="ECO:0007669"/>
    <property type="project" value="TreeGrafter"/>
</dbReference>
<evidence type="ECO:0000259" key="3">
    <source>
        <dbReference type="SMART" id="SM01043"/>
    </source>
</evidence>
<dbReference type="SUPFAM" id="SSF141571">
    <property type="entry name" value="Pentapeptide repeat-like"/>
    <property type="match status" value="1"/>
</dbReference>
<reference evidence="4" key="1">
    <citation type="submission" date="2021-05" db="EMBL/GenBank/DDBJ databases">
        <authorList>
            <person name="Pietrasiak N."/>
            <person name="Ward R."/>
            <person name="Stajich J.E."/>
            <person name="Kurbessoian T."/>
        </authorList>
    </citation>
    <scope>NUCLEOTIDE SEQUENCE</scope>
    <source>
        <strain evidence="4">GSE-TBD4-15B</strain>
    </source>
</reference>
<evidence type="ECO:0000313" key="4">
    <source>
        <dbReference type="EMBL" id="MBW4464890.1"/>
    </source>
</evidence>
<keyword evidence="2" id="KW-0804">Transcription</keyword>
<dbReference type="PANTHER" id="PTHR35807">
    <property type="entry name" value="TRANSCRIPTIONAL REGULATOR REDD-RELATED"/>
    <property type="match status" value="1"/>
</dbReference>
<dbReference type="InterPro" id="IPR027417">
    <property type="entry name" value="P-loop_NTPase"/>
</dbReference>
<reference evidence="4" key="2">
    <citation type="journal article" date="2022" name="Microbiol. Resour. Announc.">
        <title>Metagenome Sequencing to Explore Phylogenomics of Terrestrial Cyanobacteria.</title>
        <authorList>
            <person name="Ward R.D."/>
            <person name="Stajich J.E."/>
            <person name="Johansen J.R."/>
            <person name="Huntemann M."/>
            <person name="Clum A."/>
            <person name="Foster B."/>
            <person name="Foster B."/>
            <person name="Roux S."/>
            <person name="Palaniappan K."/>
            <person name="Varghese N."/>
            <person name="Mukherjee S."/>
            <person name="Reddy T.B.K."/>
            <person name="Daum C."/>
            <person name="Copeland A."/>
            <person name="Chen I.A."/>
            <person name="Ivanova N.N."/>
            <person name="Kyrpides N.C."/>
            <person name="Shapiro N."/>
            <person name="Eloe-Fadrosh E.A."/>
            <person name="Pietrasiak N."/>
        </authorList>
    </citation>
    <scope>NUCLEOTIDE SEQUENCE</scope>
    <source>
        <strain evidence="4">GSE-TBD4-15B</strain>
    </source>
</reference>
<dbReference type="GO" id="GO:0003677">
    <property type="term" value="F:DNA binding"/>
    <property type="evidence" value="ECO:0007669"/>
    <property type="project" value="TreeGrafter"/>
</dbReference>
<dbReference type="InterPro" id="IPR002182">
    <property type="entry name" value="NB-ARC"/>
</dbReference>
<dbReference type="AlphaFoldDB" id="A0A951P961"/>
<sequence>MTGQPYGREVLADLFWQNMPSSQALKNLRTVLPNLRLLVGSHLIITRQTIEFNQDCAYCLDVQAIQALQDHKTGSIQFLSEAISQYKGDFLEGFYISGAPGFESWALTERERFRELAIEGLHALAEQYLSQQNYTAGLAVTRKLLQLDPWRETAHQQQMIFLAYTKQRRAALAQYEACRQMLADEFNAEPMTVTTALYERIRSENLGDSAERDRLTARSNSSGKQAILLTAPAALRSDLPPGLETPVSTPRCDWGEAADVSVFYGREIETAALQQSIGQDRSRLVLLLGMGGIGKTTLATKLAQTMSHQFDMVIWRSLRNAPVLESLLADLVSFLSDQQDSRATIGQMLHWLKSHRCLVILDNIETILQEGGAAGQYRAGYENYSELFKALGEVQHQSCILLTSREKLAEVAVLEDAFTVQVLPLTGSLTAAQSLLTARGLLGSPAQKQQLAKRYSCNPLALKIAAGLIHDLFDGSIEEFLKQGVILFGGVRRLLEQQFKRLSPLEQSIMYWLAINQEWTSVEELAADIGPGVARPQLLEALESLSWRSLIERQQSHYTQKPMLMEYVTNSLIKTVVNEIINKKICLFGRYALLKNNVNEYIREAQRRLILKEVATQLQAALNSSEQVEAQLQEILLLLHGSSDQSVYAAGNLLNLCCHLEIGLTGYDFSGLTLRHVDLQGQFLQGVNFQDSQFHLASFNQTTRALFALAFNPDSTLLAYGDIGGYIAVRRMTDYQLLLSWQGHTHLRGSSFRRFKKVLNQISLKLFCRLESPSEIFLLQQGILGVVFWTSVSDL</sequence>
<accession>A0A951P961</accession>
<dbReference type="Gene3D" id="3.40.50.300">
    <property type="entry name" value="P-loop containing nucleotide triphosphate hydrolases"/>
    <property type="match status" value="1"/>
</dbReference>
<dbReference type="Gene3D" id="1.25.40.10">
    <property type="entry name" value="Tetratricopeptide repeat domain"/>
    <property type="match status" value="1"/>
</dbReference>
<proteinExistence type="predicted"/>
<dbReference type="InterPro" id="IPR005158">
    <property type="entry name" value="BTAD"/>
</dbReference>
<dbReference type="InterPro" id="IPR051677">
    <property type="entry name" value="AfsR-DnrI-RedD_regulator"/>
</dbReference>
<protein>
    <submittedName>
        <fullName evidence="4">NACHT domain-containing protein</fullName>
    </submittedName>
</protein>
<name>A0A951P961_9CYAN</name>
<feature type="domain" description="Bacterial transcriptional activator" evidence="3">
    <location>
        <begin position="60"/>
        <end position="202"/>
    </location>
</feature>